<evidence type="ECO:0000313" key="2">
    <source>
        <dbReference type="EMBL" id="SHF65507.1"/>
    </source>
</evidence>
<dbReference type="OrthoDB" id="1096235at2"/>
<keyword evidence="1" id="KW-1133">Transmembrane helix</keyword>
<keyword evidence="1" id="KW-0812">Transmembrane</keyword>
<keyword evidence="1" id="KW-0472">Membrane</keyword>
<keyword evidence="3" id="KW-1185">Reference proteome</keyword>
<reference evidence="2 3" key="1">
    <citation type="submission" date="2016-11" db="EMBL/GenBank/DDBJ databases">
        <authorList>
            <person name="Jaros S."/>
            <person name="Januszkiewicz K."/>
            <person name="Wedrychowicz H."/>
        </authorList>
    </citation>
    <scope>NUCLEOTIDE SEQUENCE [LARGE SCALE GENOMIC DNA]</scope>
    <source>
        <strain evidence="2 3">DSM 26883</strain>
    </source>
</reference>
<gene>
    <name evidence="2" type="ORF">SAMN05444349_12856</name>
</gene>
<dbReference type="AlphaFoldDB" id="A0A1M5DEW2"/>
<evidence type="ECO:0000313" key="3">
    <source>
        <dbReference type="Proteomes" id="UP000184436"/>
    </source>
</evidence>
<accession>A0A1M5DEW2</accession>
<dbReference type="STRING" id="871325.SAMN05444349_12856"/>
<proteinExistence type="predicted"/>
<evidence type="ECO:0000256" key="1">
    <source>
        <dbReference type="SAM" id="Phobius"/>
    </source>
</evidence>
<dbReference type="EMBL" id="FQVD01000028">
    <property type="protein sequence ID" value="SHF65507.1"/>
    <property type="molecule type" value="Genomic_DNA"/>
</dbReference>
<dbReference type="Proteomes" id="UP000184436">
    <property type="component" value="Unassembled WGS sequence"/>
</dbReference>
<feature type="transmembrane region" description="Helical" evidence="1">
    <location>
        <begin position="58"/>
        <end position="77"/>
    </location>
</feature>
<sequence>MDEKKIEELINKALREKSSLPDGLSERLEQKIDLLAKEEMQVGRASNTGKRFSPKRRLCYWAGGIAATLLGAVLFVFSETNSTETSLTDTYTDPQEAAIVAQNALAMMSANLNKGLTKVNKTSEEIYKVNKILNKQLNNE</sequence>
<dbReference type="RefSeq" id="WP_025075518.1">
    <property type="nucleotide sequence ID" value="NZ_FQVD01000028.1"/>
</dbReference>
<name>A0A1M5DEW2_9BACE</name>
<protein>
    <submittedName>
        <fullName evidence="2">Uncharacterized protein</fullName>
    </submittedName>
</protein>
<organism evidence="2 3">
    <name type="scientific">Bacteroides faecichinchillae</name>
    <dbReference type="NCBI Taxonomy" id="871325"/>
    <lineage>
        <taxon>Bacteria</taxon>
        <taxon>Pseudomonadati</taxon>
        <taxon>Bacteroidota</taxon>
        <taxon>Bacteroidia</taxon>
        <taxon>Bacteroidales</taxon>
        <taxon>Bacteroidaceae</taxon>
        <taxon>Bacteroides</taxon>
    </lineage>
</organism>